<sequence length="396" mass="42609">MPESPTPARFDAADPLGIDELLTPEDLAVRDTVRAWAAERVLPYIADWYERGELPGIHELARELGAMGALGMSLKGYGCAGASAVQYGLACLELEAADSGIRSLVSVQGSLAMYAIHRYGSEEQKLRWLPGMAAGETIGCFALTEPDHGSDPAGMRTHARRDGSDWVLTGRKMWITNGSVAGVAVVWARTDDGIRGFVVPTSLPGFTAPEIRHKWSLRASVTSELVLDGVRLPADAVLPGATGLGGPLRCLNHARYGIVWGAMGAARASFDSALDYARTREQFGRPIGGFQLTQAKLADMAVELHKGILLAHHLGVRMDAGRLRPEQVSFGKLNNVREAIDICRTARTVLGANGISLEYPVMRHATNLESVLTYEGTVEMHQLVLGKALTGLDAFR</sequence>
<reference evidence="11" key="2">
    <citation type="submission" date="2020-09" db="EMBL/GenBank/DDBJ databases">
        <authorList>
            <person name="Sun Q."/>
            <person name="Ohkuma M."/>
        </authorList>
    </citation>
    <scope>NUCLEOTIDE SEQUENCE</scope>
    <source>
        <strain evidence="11">JCM 4988</strain>
    </source>
</reference>
<dbReference type="SUPFAM" id="SSF47203">
    <property type="entry name" value="Acyl-CoA dehydrogenase C-terminal domain-like"/>
    <property type="match status" value="1"/>
</dbReference>
<evidence type="ECO:0000256" key="4">
    <source>
        <dbReference type="ARBA" id="ARBA00022827"/>
    </source>
</evidence>
<accession>A0A918UY83</accession>
<dbReference type="InterPro" id="IPR013786">
    <property type="entry name" value="AcylCoA_DH/ox_N"/>
</dbReference>
<keyword evidence="4 7" id="KW-0274">FAD</keyword>
<feature type="domain" description="Acyl-CoA oxidase/dehydrogenase middle" evidence="9">
    <location>
        <begin position="140"/>
        <end position="230"/>
    </location>
</feature>
<dbReference type="InterPro" id="IPR009075">
    <property type="entry name" value="AcylCo_DH/oxidase_C"/>
</dbReference>
<dbReference type="Pfam" id="PF02770">
    <property type="entry name" value="Acyl-CoA_dh_M"/>
    <property type="match status" value="1"/>
</dbReference>
<dbReference type="RefSeq" id="WP_190124513.1">
    <property type="nucleotide sequence ID" value="NZ_BMWG01000012.1"/>
</dbReference>
<dbReference type="AlphaFoldDB" id="A0A918UY83"/>
<dbReference type="PANTHER" id="PTHR42807">
    <property type="entry name" value="GLUTARYL-COA DEHYDROGENASE, MITOCHONDRIAL"/>
    <property type="match status" value="1"/>
</dbReference>
<evidence type="ECO:0000256" key="2">
    <source>
        <dbReference type="ARBA" id="ARBA00009347"/>
    </source>
</evidence>
<evidence type="ECO:0000313" key="12">
    <source>
        <dbReference type="Proteomes" id="UP000630936"/>
    </source>
</evidence>
<keyword evidence="12" id="KW-1185">Reference proteome</keyword>
<evidence type="ECO:0000259" key="10">
    <source>
        <dbReference type="Pfam" id="PF02771"/>
    </source>
</evidence>
<name>A0A918UY83_9ACTN</name>
<keyword evidence="5" id="KW-0809">Transit peptide</keyword>
<dbReference type="InterPro" id="IPR009100">
    <property type="entry name" value="AcylCoA_DH/oxidase_NM_dom_sf"/>
</dbReference>
<dbReference type="InterPro" id="IPR046373">
    <property type="entry name" value="Acyl-CoA_Oxase/DH_mid-dom_sf"/>
</dbReference>
<dbReference type="Pfam" id="PF02771">
    <property type="entry name" value="Acyl-CoA_dh_N"/>
    <property type="match status" value="1"/>
</dbReference>
<keyword evidence="6 7" id="KW-0560">Oxidoreductase</keyword>
<comment type="caution">
    <text evidence="11">The sequence shown here is derived from an EMBL/GenBank/DDBJ whole genome shotgun (WGS) entry which is preliminary data.</text>
</comment>
<reference evidence="11" key="1">
    <citation type="journal article" date="2014" name="Int. J. Syst. Evol. Microbiol.">
        <title>Complete genome sequence of Corynebacterium casei LMG S-19264T (=DSM 44701T), isolated from a smear-ripened cheese.</title>
        <authorList>
            <consortium name="US DOE Joint Genome Institute (JGI-PGF)"/>
            <person name="Walter F."/>
            <person name="Albersmeier A."/>
            <person name="Kalinowski J."/>
            <person name="Ruckert C."/>
        </authorList>
    </citation>
    <scope>NUCLEOTIDE SEQUENCE</scope>
    <source>
        <strain evidence="11">JCM 4988</strain>
    </source>
</reference>
<evidence type="ECO:0000256" key="7">
    <source>
        <dbReference type="RuleBase" id="RU362125"/>
    </source>
</evidence>
<feature type="domain" description="Acyl-CoA dehydrogenase/oxidase N-terminal" evidence="10">
    <location>
        <begin position="23"/>
        <end position="136"/>
    </location>
</feature>
<evidence type="ECO:0000313" key="11">
    <source>
        <dbReference type="EMBL" id="GGZ41684.1"/>
    </source>
</evidence>
<evidence type="ECO:0000256" key="5">
    <source>
        <dbReference type="ARBA" id="ARBA00022946"/>
    </source>
</evidence>
<dbReference type="InterPro" id="IPR036250">
    <property type="entry name" value="AcylCo_DH-like_C"/>
</dbReference>
<comment type="cofactor">
    <cofactor evidence="1 7">
        <name>FAD</name>
        <dbReference type="ChEBI" id="CHEBI:57692"/>
    </cofactor>
</comment>
<feature type="domain" description="Acyl-CoA dehydrogenase/oxidase C-terminal" evidence="8">
    <location>
        <begin position="247"/>
        <end position="389"/>
    </location>
</feature>
<organism evidence="11 12">
    <name type="scientific">Streptomyces inusitatus</name>
    <dbReference type="NCBI Taxonomy" id="68221"/>
    <lineage>
        <taxon>Bacteria</taxon>
        <taxon>Bacillati</taxon>
        <taxon>Actinomycetota</taxon>
        <taxon>Actinomycetes</taxon>
        <taxon>Kitasatosporales</taxon>
        <taxon>Streptomycetaceae</taxon>
        <taxon>Streptomyces</taxon>
    </lineage>
</organism>
<evidence type="ECO:0000259" key="9">
    <source>
        <dbReference type="Pfam" id="PF02770"/>
    </source>
</evidence>
<gene>
    <name evidence="11" type="ORF">GCM10010387_40130</name>
</gene>
<dbReference type="GO" id="GO:0000062">
    <property type="term" value="F:fatty-acyl-CoA binding"/>
    <property type="evidence" value="ECO:0007669"/>
    <property type="project" value="TreeGrafter"/>
</dbReference>
<dbReference type="EMBL" id="BMWG01000012">
    <property type="protein sequence ID" value="GGZ41684.1"/>
    <property type="molecule type" value="Genomic_DNA"/>
</dbReference>
<protein>
    <submittedName>
        <fullName evidence="11">Acyl-CoA dehydrogenase</fullName>
    </submittedName>
</protein>
<dbReference type="Gene3D" id="2.40.110.10">
    <property type="entry name" value="Butyryl-CoA Dehydrogenase, subunit A, domain 2"/>
    <property type="match status" value="1"/>
</dbReference>
<dbReference type="SUPFAM" id="SSF56645">
    <property type="entry name" value="Acyl-CoA dehydrogenase NM domain-like"/>
    <property type="match status" value="1"/>
</dbReference>
<keyword evidence="3 7" id="KW-0285">Flavoprotein</keyword>
<dbReference type="GO" id="GO:0050660">
    <property type="term" value="F:flavin adenine dinucleotide binding"/>
    <property type="evidence" value="ECO:0007669"/>
    <property type="project" value="InterPro"/>
</dbReference>
<evidence type="ECO:0000259" key="8">
    <source>
        <dbReference type="Pfam" id="PF00441"/>
    </source>
</evidence>
<dbReference type="GO" id="GO:0046949">
    <property type="term" value="P:fatty-acyl-CoA biosynthetic process"/>
    <property type="evidence" value="ECO:0007669"/>
    <property type="project" value="TreeGrafter"/>
</dbReference>
<dbReference type="InterPro" id="IPR052033">
    <property type="entry name" value="Glutaryl-CoA_DH_mitochondrial"/>
</dbReference>
<dbReference type="Proteomes" id="UP000630936">
    <property type="component" value="Unassembled WGS sequence"/>
</dbReference>
<dbReference type="InterPro" id="IPR006091">
    <property type="entry name" value="Acyl-CoA_Oxase/DH_mid-dom"/>
</dbReference>
<dbReference type="Gene3D" id="1.10.540.10">
    <property type="entry name" value="Acyl-CoA dehydrogenase/oxidase, N-terminal domain"/>
    <property type="match status" value="1"/>
</dbReference>
<evidence type="ECO:0000256" key="6">
    <source>
        <dbReference type="ARBA" id="ARBA00023002"/>
    </source>
</evidence>
<evidence type="ECO:0000256" key="1">
    <source>
        <dbReference type="ARBA" id="ARBA00001974"/>
    </source>
</evidence>
<dbReference type="Gene3D" id="1.20.140.10">
    <property type="entry name" value="Butyryl-CoA Dehydrogenase, subunit A, domain 3"/>
    <property type="match status" value="1"/>
</dbReference>
<dbReference type="GO" id="GO:0004361">
    <property type="term" value="F:glutaryl-CoA dehydrogenase activity"/>
    <property type="evidence" value="ECO:0007669"/>
    <property type="project" value="TreeGrafter"/>
</dbReference>
<dbReference type="GO" id="GO:0033539">
    <property type="term" value="P:fatty acid beta-oxidation using acyl-CoA dehydrogenase"/>
    <property type="evidence" value="ECO:0007669"/>
    <property type="project" value="TreeGrafter"/>
</dbReference>
<evidence type="ECO:0000256" key="3">
    <source>
        <dbReference type="ARBA" id="ARBA00022630"/>
    </source>
</evidence>
<dbReference type="PANTHER" id="PTHR42807:SF1">
    <property type="entry name" value="GLUTARYL-COA DEHYDROGENASE, MITOCHONDRIAL"/>
    <property type="match status" value="1"/>
</dbReference>
<dbReference type="Pfam" id="PF00441">
    <property type="entry name" value="Acyl-CoA_dh_1"/>
    <property type="match status" value="1"/>
</dbReference>
<proteinExistence type="inferred from homology"/>
<dbReference type="InterPro" id="IPR037069">
    <property type="entry name" value="AcylCoA_DH/ox_N_sf"/>
</dbReference>
<dbReference type="FunFam" id="1.10.540.10:FF:000026">
    <property type="entry name" value="Acyl-CoA dehydrogenase medium chain"/>
    <property type="match status" value="1"/>
</dbReference>
<comment type="similarity">
    <text evidence="2 7">Belongs to the acyl-CoA dehydrogenase family.</text>
</comment>